<dbReference type="Pfam" id="PF13807">
    <property type="entry name" value="GNVR"/>
    <property type="match status" value="1"/>
</dbReference>
<proteinExistence type="predicted"/>
<evidence type="ECO:0000313" key="6">
    <source>
        <dbReference type="EMBL" id="WNZ43457.1"/>
    </source>
</evidence>
<evidence type="ECO:0000259" key="4">
    <source>
        <dbReference type="Pfam" id="PF01656"/>
    </source>
</evidence>
<dbReference type="Gene3D" id="3.40.50.300">
    <property type="entry name" value="P-loop containing nucleotide triphosphate hydrolases"/>
    <property type="match status" value="1"/>
</dbReference>
<dbReference type="EMBL" id="CP130144">
    <property type="protein sequence ID" value="WNZ43457.1"/>
    <property type="molecule type" value="Genomic_DNA"/>
</dbReference>
<dbReference type="SUPFAM" id="SSF52540">
    <property type="entry name" value="P-loop containing nucleoside triphosphate hydrolases"/>
    <property type="match status" value="1"/>
</dbReference>
<dbReference type="CDD" id="cd05387">
    <property type="entry name" value="BY-kinase"/>
    <property type="match status" value="1"/>
</dbReference>
<dbReference type="InterPro" id="IPR027417">
    <property type="entry name" value="P-loop_NTPase"/>
</dbReference>
<evidence type="ECO:0000256" key="1">
    <source>
        <dbReference type="ARBA" id="ARBA00022741"/>
    </source>
</evidence>
<feature type="domain" description="CobQ/CobB/MinD/ParA nucleotide binding" evidence="4">
    <location>
        <begin position="471"/>
        <end position="635"/>
    </location>
</feature>
<accession>A0AA96WPG8</accession>
<protein>
    <submittedName>
        <fullName evidence="6">AAA family ATPase</fullName>
    </submittedName>
</protein>
<name>A0AA96WPG8_LEPBY</name>
<feature type="coiled-coil region" evidence="3">
    <location>
        <begin position="298"/>
        <end position="325"/>
    </location>
</feature>
<dbReference type="PANTHER" id="PTHR32309:SF13">
    <property type="entry name" value="FERRIC ENTEROBACTIN TRANSPORT PROTEIN FEPE"/>
    <property type="match status" value="1"/>
</dbReference>
<dbReference type="InterPro" id="IPR050445">
    <property type="entry name" value="Bact_polysacc_biosynth/exp"/>
</dbReference>
<dbReference type="PANTHER" id="PTHR32309">
    <property type="entry name" value="TYROSINE-PROTEIN KINASE"/>
    <property type="match status" value="1"/>
</dbReference>
<dbReference type="InterPro" id="IPR002586">
    <property type="entry name" value="CobQ/CobB/MinD/ParA_Nub-bd_dom"/>
</dbReference>
<keyword evidence="3" id="KW-0175">Coiled coil</keyword>
<dbReference type="GO" id="GO:0005886">
    <property type="term" value="C:plasma membrane"/>
    <property type="evidence" value="ECO:0007669"/>
    <property type="project" value="TreeGrafter"/>
</dbReference>
<organism evidence="6">
    <name type="scientific">Leptolyngbya boryana CZ1</name>
    <dbReference type="NCBI Taxonomy" id="3060204"/>
    <lineage>
        <taxon>Bacteria</taxon>
        <taxon>Bacillati</taxon>
        <taxon>Cyanobacteriota</taxon>
        <taxon>Cyanophyceae</taxon>
        <taxon>Leptolyngbyales</taxon>
        <taxon>Leptolyngbyaceae</taxon>
        <taxon>Leptolyngbya group</taxon>
        <taxon>Leptolyngbya</taxon>
    </lineage>
</organism>
<evidence type="ECO:0000256" key="3">
    <source>
        <dbReference type="SAM" id="Coils"/>
    </source>
</evidence>
<reference evidence="6" key="2">
    <citation type="submission" date="2023-07" db="EMBL/GenBank/DDBJ databases">
        <authorList>
            <person name="Bai X.-H."/>
            <person name="Wang H.-H."/>
            <person name="Wang J."/>
            <person name="Ma M.-Y."/>
            <person name="Hu H.-H."/>
            <person name="Song Z.-L."/>
            <person name="Ma H.-G."/>
            <person name="Fan Y."/>
            <person name="Du C.-Y."/>
            <person name="Xu J.-C."/>
        </authorList>
    </citation>
    <scope>NUCLEOTIDE SEQUENCE</scope>
    <source>
        <strain evidence="6">CZ1</strain>
    </source>
</reference>
<dbReference type="GO" id="GO:0004713">
    <property type="term" value="F:protein tyrosine kinase activity"/>
    <property type="evidence" value="ECO:0007669"/>
    <property type="project" value="TreeGrafter"/>
</dbReference>
<gene>
    <name evidence="6" type="ORF">Q2T42_16560</name>
</gene>
<sequence>MLTTPKVWTAQAQLILPSSNGGNLDANLGTLGSYRNSDPSFSPQVNPLKIQEAILTSDAILEKAWAADPERDAANKPRNYGQFFEVTSLEQTSVMLLSVTGSSPDIAKQRADAILNAYRQRLSELRQANNNTRDGFSQKQLEQAQRRLTEAQTALAQFKQSTGLVNNEEQTKGLVGTINTLEAAQAQVQAESQATRDRANTLATRLNLSPTDAVQALGLDQNEDYKKLRGKLTEAESTLDKLRSTFTDRSPQVQRAIVERDTLRNQLQQYVGQAAGRISANTDFTTGAEGRNTLIEQLVLAETNANGQQRQAEQLQQQIDQRQKILNQLPANQAKLNALQRQADVAEGVYKGLVAQTQQSNIDAFNAYPNIQELNAPFVDAKPSSPKKSLMAINALLASVIGSIALILLLEARNPLLTPKDLQALKFSLVARIPKLKRLAIEPNSSFEGEIEFQRVASAISLQPLKGIRLLIASAITGEGKTTVALQLAHALTELGFRVLLVDGDFRKAQLSHQLGYLSDRSVGDQVISLQPNLDFVPTMPQTGKIVDLVKRGRFERYLAVAESQKDYDYVLVDSAPVSSTSETALMAAIVPYVLFVVRPGISARNVVNNSLEQLTQHHAKLLGLVINGVEVQGHAYSYHSNHDNPRPYRLSN</sequence>
<dbReference type="AlphaFoldDB" id="A0AA96WPG8"/>
<feature type="domain" description="Tyrosine-protein kinase G-rich" evidence="5">
    <location>
        <begin position="333"/>
        <end position="410"/>
    </location>
</feature>
<keyword evidence="2" id="KW-0067">ATP-binding</keyword>
<feature type="coiled-coil region" evidence="3">
    <location>
        <begin position="108"/>
        <end position="161"/>
    </location>
</feature>
<dbReference type="InterPro" id="IPR032807">
    <property type="entry name" value="GNVR"/>
</dbReference>
<evidence type="ECO:0000259" key="5">
    <source>
        <dbReference type="Pfam" id="PF13807"/>
    </source>
</evidence>
<keyword evidence="1" id="KW-0547">Nucleotide-binding</keyword>
<evidence type="ECO:0000256" key="2">
    <source>
        <dbReference type="ARBA" id="ARBA00022840"/>
    </source>
</evidence>
<reference evidence="6" key="1">
    <citation type="journal article" date="2023" name="Plants (Basel)">
        <title>Genomic Analysis of Leptolyngbya boryana CZ1 Reveals Efficient Carbon Fixation Modules.</title>
        <authorList>
            <person name="Bai X."/>
            <person name="Wang H."/>
            <person name="Cheng W."/>
            <person name="Wang J."/>
            <person name="Ma M."/>
            <person name="Hu H."/>
            <person name="Song Z."/>
            <person name="Ma H."/>
            <person name="Fan Y."/>
            <person name="Du C."/>
            <person name="Xu J."/>
        </authorList>
    </citation>
    <scope>NUCLEOTIDE SEQUENCE</scope>
    <source>
        <strain evidence="6">CZ1</strain>
    </source>
</reference>
<dbReference type="InterPro" id="IPR005702">
    <property type="entry name" value="Wzc-like_C"/>
</dbReference>
<dbReference type="Pfam" id="PF01656">
    <property type="entry name" value="CbiA"/>
    <property type="match status" value="1"/>
</dbReference>